<gene>
    <name evidence="1" type="ORF">SARC_16803</name>
</gene>
<keyword evidence="2" id="KW-1185">Reference proteome</keyword>
<evidence type="ECO:0000313" key="2">
    <source>
        <dbReference type="Proteomes" id="UP000054560"/>
    </source>
</evidence>
<dbReference type="AlphaFoldDB" id="A0A0L0F224"/>
<dbReference type="RefSeq" id="XP_014144568.1">
    <property type="nucleotide sequence ID" value="XM_014289093.1"/>
</dbReference>
<reference evidence="1 2" key="1">
    <citation type="submission" date="2011-02" db="EMBL/GenBank/DDBJ databases">
        <title>The Genome Sequence of Sphaeroforma arctica JP610.</title>
        <authorList>
            <consortium name="The Broad Institute Genome Sequencing Platform"/>
            <person name="Russ C."/>
            <person name="Cuomo C."/>
            <person name="Young S.K."/>
            <person name="Zeng Q."/>
            <person name="Gargeya S."/>
            <person name="Alvarado L."/>
            <person name="Berlin A."/>
            <person name="Chapman S.B."/>
            <person name="Chen Z."/>
            <person name="Freedman E."/>
            <person name="Gellesch M."/>
            <person name="Goldberg J."/>
            <person name="Griggs A."/>
            <person name="Gujja S."/>
            <person name="Heilman E."/>
            <person name="Heiman D."/>
            <person name="Howarth C."/>
            <person name="Mehta T."/>
            <person name="Neiman D."/>
            <person name="Pearson M."/>
            <person name="Roberts A."/>
            <person name="Saif S."/>
            <person name="Shea T."/>
            <person name="Shenoy N."/>
            <person name="Sisk P."/>
            <person name="Stolte C."/>
            <person name="Sykes S."/>
            <person name="White J."/>
            <person name="Yandava C."/>
            <person name="Burger G."/>
            <person name="Gray M.W."/>
            <person name="Holland P.W.H."/>
            <person name="King N."/>
            <person name="Lang F.B.F."/>
            <person name="Roger A.J."/>
            <person name="Ruiz-Trillo I."/>
            <person name="Haas B."/>
            <person name="Nusbaum C."/>
            <person name="Birren B."/>
        </authorList>
    </citation>
    <scope>NUCLEOTIDE SEQUENCE [LARGE SCALE GENOMIC DNA]</scope>
    <source>
        <strain evidence="1 2">JP610</strain>
    </source>
</reference>
<dbReference type="GeneID" id="25917307"/>
<dbReference type="Proteomes" id="UP000054560">
    <property type="component" value="Unassembled WGS sequence"/>
</dbReference>
<name>A0A0L0F224_9EUKA</name>
<dbReference type="EMBL" id="KQ250534">
    <property type="protein sequence ID" value="KNC70666.1"/>
    <property type="molecule type" value="Genomic_DNA"/>
</dbReference>
<sequence length="86" mass="9675">MFTYQESFVLLWKSFYTIICGDHSALSSKSQTGTCTRSAMPVHNDYSAKEVQSVTAFGRMCLELTTQEHHHKQGISTTQLKQVSVT</sequence>
<protein>
    <submittedName>
        <fullName evidence="1">Uncharacterized protein</fullName>
    </submittedName>
</protein>
<feature type="non-terminal residue" evidence="1">
    <location>
        <position position="86"/>
    </location>
</feature>
<proteinExistence type="predicted"/>
<organism evidence="1 2">
    <name type="scientific">Sphaeroforma arctica JP610</name>
    <dbReference type="NCBI Taxonomy" id="667725"/>
    <lineage>
        <taxon>Eukaryota</taxon>
        <taxon>Ichthyosporea</taxon>
        <taxon>Ichthyophonida</taxon>
        <taxon>Sphaeroforma</taxon>
    </lineage>
</organism>
<accession>A0A0L0F224</accession>
<evidence type="ECO:0000313" key="1">
    <source>
        <dbReference type="EMBL" id="KNC70666.1"/>
    </source>
</evidence>